<feature type="transmembrane region" description="Helical" evidence="1">
    <location>
        <begin position="125"/>
        <end position="148"/>
    </location>
</feature>
<evidence type="ECO:0000313" key="2">
    <source>
        <dbReference type="EMBL" id="MBP1040605.1"/>
    </source>
</evidence>
<keyword evidence="1" id="KW-1133">Transmembrane helix</keyword>
<feature type="transmembrane region" description="Helical" evidence="1">
    <location>
        <begin position="49"/>
        <end position="72"/>
    </location>
</feature>
<keyword evidence="1" id="KW-0812">Transmembrane</keyword>
<evidence type="ECO:0000313" key="3">
    <source>
        <dbReference type="Proteomes" id="UP000674938"/>
    </source>
</evidence>
<sequence>MRHSLKKPLINLTLFIGSFMFVRYLFQEKFASLFFTYIAPIYSPVNGDFWVSLIVILLLSFFMSAFFSLIIFKSINKLVAYTFYMVYFVTLGYFLFFKSVGVSGYSLNPFSFVVDLLNGDGRIEALFNVIYFIPLGFLIGKKYLLFLISVTMTEILQLTFSLGFFDLGDILLNFSGFYIGARFYHSTIRNLVFNKPTP</sequence>
<protein>
    <submittedName>
        <fullName evidence="2">Teicoplanin resistance protein VanZ</fullName>
    </submittedName>
</protein>
<feature type="transmembrane region" description="Helical" evidence="1">
    <location>
        <begin position="9"/>
        <end position="26"/>
    </location>
</feature>
<feature type="transmembrane region" description="Helical" evidence="1">
    <location>
        <begin position="160"/>
        <end position="181"/>
    </location>
</feature>
<comment type="caution">
    <text evidence="2">The sequence shown here is derived from an EMBL/GenBank/DDBJ whole genome shotgun (WGS) entry which is preliminary data.</text>
</comment>
<dbReference type="Proteomes" id="UP000674938">
    <property type="component" value="Unassembled WGS sequence"/>
</dbReference>
<name>A0A940STS5_9ENTE</name>
<keyword evidence="3" id="KW-1185">Reference proteome</keyword>
<dbReference type="RefSeq" id="WP_209525751.1">
    <property type="nucleotide sequence ID" value="NZ_JAEEGA010000003.1"/>
</dbReference>
<dbReference type="AlphaFoldDB" id="A0A940STS5"/>
<proteinExistence type="predicted"/>
<reference evidence="2" key="1">
    <citation type="submission" date="2020-12" db="EMBL/GenBank/DDBJ databases">
        <title>Vagococcus allomyrinae sp. nov. and Enterococcus lavae sp. nov., isolated from the larvae of Allomyrina dichotoma.</title>
        <authorList>
            <person name="Lee S.D."/>
        </authorList>
    </citation>
    <scope>NUCLEOTIDE SEQUENCE</scope>
    <source>
        <strain evidence="2">BWB3-3</strain>
    </source>
</reference>
<gene>
    <name evidence="2" type="ORF">I6N95_06290</name>
</gene>
<evidence type="ECO:0000256" key="1">
    <source>
        <dbReference type="SAM" id="Phobius"/>
    </source>
</evidence>
<feature type="transmembrane region" description="Helical" evidence="1">
    <location>
        <begin position="84"/>
        <end position="105"/>
    </location>
</feature>
<organism evidence="2 3">
    <name type="scientific">Vagococcus allomyrinae</name>
    <dbReference type="NCBI Taxonomy" id="2794353"/>
    <lineage>
        <taxon>Bacteria</taxon>
        <taxon>Bacillati</taxon>
        <taxon>Bacillota</taxon>
        <taxon>Bacilli</taxon>
        <taxon>Lactobacillales</taxon>
        <taxon>Enterococcaceae</taxon>
        <taxon>Vagococcus</taxon>
    </lineage>
</organism>
<dbReference type="EMBL" id="JAEEGA010000003">
    <property type="protein sequence ID" value="MBP1040605.1"/>
    <property type="molecule type" value="Genomic_DNA"/>
</dbReference>
<accession>A0A940STS5</accession>
<keyword evidence="1" id="KW-0472">Membrane</keyword>